<dbReference type="InterPro" id="IPR036661">
    <property type="entry name" value="Luciferase-like_sf"/>
</dbReference>
<name>A0ABW2EA46_9ACTN</name>
<proteinExistence type="predicted"/>
<keyword evidence="3" id="KW-1185">Reference proteome</keyword>
<evidence type="ECO:0000313" key="3">
    <source>
        <dbReference type="Proteomes" id="UP001596409"/>
    </source>
</evidence>
<dbReference type="InterPro" id="IPR011251">
    <property type="entry name" value="Luciferase-like_dom"/>
</dbReference>
<organism evidence="2 3">
    <name type="scientific">Streptomyces viridiviolaceus</name>
    <dbReference type="NCBI Taxonomy" id="68282"/>
    <lineage>
        <taxon>Bacteria</taxon>
        <taxon>Bacillati</taxon>
        <taxon>Actinomycetota</taxon>
        <taxon>Actinomycetes</taxon>
        <taxon>Kitasatosporales</taxon>
        <taxon>Streptomycetaceae</taxon>
        <taxon>Streptomyces</taxon>
    </lineage>
</organism>
<dbReference type="PANTHER" id="PTHR30137">
    <property type="entry name" value="LUCIFERASE-LIKE MONOOXYGENASE"/>
    <property type="match status" value="1"/>
</dbReference>
<gene>
    <name evidence="2" type="ORF">ACFQMH_36335</name>
</gene>
<dbReference type="InterPro" id="IPR050766">
    <property type="entry name" value="Bact_Lucif_Oxidored"/>
</dbReference>
<dbReference type="Proteomes" id="UP001596409">
    <property type="component" value="Unassembled WGS sequence"/>
</dbReference>
<dbReference type="SUPFAM" id="SSF51679">
    <property type="entry name" value="Bacterial luciferase-like"/>
    <property type="match status" value="1"/>
</dbReference>
<comment type="caution">
    <text evidence="2">The sequence shown here is derived from an EMBL/GenBank/DDBJ whole genome shotgun (WGS) entry which is preliminary data.</text>
</comment>
<keyword evidence="2" id="KW-0560">Oxidoreductase</keyword>
<protein>
    <submittedName>
        <fullName evidence="2">LLM class flavin-dependent oxidoreductase</fullName>
        <ecNumber evidence="2">1.-.-.-</ecNumber>
    </submittedName>
</protein>
<sequence length="372" mass="41705">MHTGLTLIFQNLGRARKDADVYRNELRYATRAEELGFDSVWSPEHHFTDYELTPNVPQFLSWLAGRTSRIRLGTMVSVLPWHDPVRVAESFSMLDHLSDGRAILGMGRGLGRIEFEGFRVDMADSRRMFGEYAEFVMSALETGVMEYDGEMLRQPRVDLRPEPYAGYRGRTFASAVSPQSIDLMARLGVGLMVIAQKPWDTVEQELQDYRERFVEVNGAEPPKPIICVFTAVSETAAGAQEMREKYLQRYALSTVEHYEFDNVGFARIEGYEYYAGLSRNIQKHGIDGFAGFLADLQVWGTPEQVVERLLDYVERLDAGGILLVPAFGGMPEPVADANFDLIARKILPALKAHDVGGDLGVTYDGSTPTAND</sequence>
<evidence type="ECO:0000313" key="2">
    <source>
        <dbReference type="EMBL" id="MFC7017061.1"/>
    </source>
</evidence>
<dbReference type="Pfam" id="PF00296">
    <property type="entry name" value="Bac_luciferase"/>
    <property type="match status" value="1"/>
</dbReference>
<dbReference type="Gene3D" id="3.20.20.30">
    <property type="entry name" value="Luciferase-like domain"/>
    <property type="match status" value="1"/>
</dbReference>
<evidence type="ECO:0000259" key="1">
    <source>
        <dbReference type="Pfam" id="PF00296"/>
    </source>
</evidence>
<dbReference type="GO" id="GO:0016491">
    <property type="term" value="F:oxidoreductase activity"/>
    <property type="evidence" value="ECO:0007669"/>
    <property type="project" value="UniProtKB-KW"/>
</dbReference>
<dbReference type="EMBL" id="JBHSYM010000086">
    <property type="protein sequence ID" value="MFC7017061.1"/>
    <property type="molecule type" value="Genomic_DNA"/>
</dbReference>
<reference evidence="3" key="1">
    <citation type="journal article" date="2019" name="Int. J. Syst. Evol. Microbiol.">
        <title>The Global Catalogue of Microorganisms (GCM) 10K type strain sequencing project: providing services to taxonomists for standard genome sequencing and annotation.</title>
        <authorList>
            <consortium name="The Broad Institute Genomics Platform"/>
            <consortium name="The Broad Institute Genome Sequencing Center for Infectious Disease"/>
            <person name="Wu L."/>
            <person name="Ma J."/>
        </authorList>
    </citation>
    <scope>NUCLEOTIDE SEQUENCE [LARGE SCALE GENOMIC DNA]</scope>
    <source>
        <strain evidence="3">JCM 4855</strain>
    </source>
</reference>
<dbReference type="PANTHER" id="PTHR30137:SF6">
    <property type="entry name" value="LUCIFERASE-LIKE MONOOXYGENASE"/>
    <property type="match status" value="1"/>
</dbReference>
<dbReference type="EC" id="1.-.-.-" evidence="2"/>
<accession>A0ABW2EA46</accession>
<feature type="domain" description="Luciferase-like" evidence="1">
    <location>
        <begin position="1"/>
        <end position="315"/>
    </location>
</feature>
<dbReference type="RefSeq" id="WP_189880161.1">
    <property type="nucleotide sequence ID" value="NZ_BMWA01000039.1"/>
</dbReference>